<evidence type="ECO:0000256" key="1">
    <source>
        <dbReference type="SAM" id="MobiDB-lite"/>
    </source>
</evidence>
<dbReference type="Proteomes" id="UP000041254">
    <property type="component" value="Unassembled WGS sequence"/>
</dbReference>
<feature type="region of interest" description="Disordered" evidence="1">
    <location>
        <begin position="200"/>
        <end position="240"/>
    </location>
</feature>
<feature type="transmembrane region" description="Helical" evidence="2">
    <location>
        <begin position="163"/>
        <end position="186"/>
    </location>
</feature>
<dbReference type="InParanoid" id="A0A0G4GFT6"/>
<feature type="compositionally biased region" description="Basic and acidic residues" evidence="1">
    <location>
        <begin position="202"/>
        <end position="213"/>
    </location>
</feature>
<reference evidence="3 4" key="1">
    <citation type="submission" date="2014-11" db="EMBL/GenBank/DDBJ databases">
        <authorList>
            <person name="Zhu J."/>
            <person name="Qi W."/>
            <person name="Song R."/>
        </authorList>
    </citation>
    <scope>NUCLEOTIDE SEQUENCE [LARGE SCALE GENOMIC DNA]</scope>
</reference>
<sequence>MIEVCYAFVYHTCWVCVCLFGGLIGRFHTLPLVLVEVLLTAKQLTPENEKGPRFRNLCVGSTLIWSCGVTVPLFLETLFFYNPFYDTRRFVGRVGGQFKDMIYTSLATAMWTLLVCIALYFTMPLPNAAVQFLDHMLPFARPGGPRSSFSSPEDPWSSLVFSIIYHVWEIHLLLSPFFFARTLSYVEHYEMVMTRRPRAQWRRNDQRQSRPTERSPLVDPETGDSEFESESERSDKRSIGRSSRYYSATNGYESDGRTPRAIQCIRNGREPTLRPWLPTPTTILRMVGVGVRLYFFLSRFWNDIPRGDYLYRDMMSPSWALDHKKTWKGWWQW</sequence>
<name>A0A0G4GFT6_VITBC</name>
<organism evidence="3 4">
    <name type="scientific">Vitrella brassicaformis (strain CCMP3155)</name>
    <dbReference type="NCBI Taxonomy" id="1169540"/>
    <lineage>
        <taxon>Eukaryota</taxon>
        <taxon>Sar</taxon>
        <taxon>Alveolata</taxon>
        <taxon>Colpodellida</taxon>
        <taxon>Vitrellaceae</taxon>
        <taxon>Vitrella</taxon>
    </lineage>
</organism>
<accession>A0A0G4GFT6</accession>
<dbReference type="AlphaFoldDB" id="A0A0G4GFT6"/>
<evidence type="ECO:0000256" key="2">
    <source>
        <dbReference type="SAM" id="Phobius"/>
    </source>
</evidence>
<feature type="transmembrane region" description="Helical" evidence="2">
    <location>
        <begin position="102"/>
        <end position="123"/>
    </location>
</feature>
<protein>
    <submittedName>
        <fullName evidence="3">Uncharacterized protein</fullName>
    </submittedName>
</protein>
<feature type="transmembrane region" description="Helical" evidence="2">
    <location>
        <begin position="63"/>
        <end position="81"/>
    </location>
</feature>
<keyword evidence="2" id="KW-0812">Transmembrane</keyword>
<feature type="transmembrane region" description="Helical" evidence="2">
    <location>
        <begin position="7"/>
        <end position="27"/>
    </location>
</feature>
<dbReference type="VEuPathDB" id="CryptoDB:Vbra_6245"/>
<proteinExistence type="predicted"/>
<keyword evidence="4" id="KW-1185">Reference proteome</keyword>
<keyword evidence="2" id="KW-0472">Membrane</keyword>
<keyword evidence="2" id="KW-1133">Transmembrane helix</keyword>
<evidence type="ECO:0000313" key="4">
    <source>
        <dbReference type="Proteomes" id="UP000041254"/>
    </source>
</evidence>
<gene>
    <name evidence="3" type="ORF">Vbra_6245</name>
</gene>
<dbReference type="EMBL" id="CDMY01000653">
    <property type="protein sequence ID" value="CEM28379.1"/>
    <property type="molecule type" value="Genomic_DNA"/>
</dbReference>
<evidence type="ECO:0000313" key="3">
    <source>
        <dbReference type="EMBL" id="CEM28379.1"/>
    </source>
</evidence>